<sequence>MRWVTYLSPSGGAERPGVVDDGCVFGYPGEETVPELLAESRDALADAFQRALASPVEIIVEFETRLCAPYLPAGPVMVRRASGEACAITPDLVRGTDDGIMVPAGVGALVAEVGVAALFGGRGLHAGYTLACLWLSSTGEPVGLTLGPAIVTHDEFDGSDLTVTATVEGEEVASAALDGKLAWTEELEGDIAIALPAASRPLESGEEFHVDGGTLGEFEIRVGAAA</sequence>
<evidence type="ECO:0008006" key="3">
    <source>
        <dbReference type="Google" id="ProtNLM"/>
    </source>
</evidence>
<dbReference type="OrthoDB" id="2273115at2"/>
<reference evidence="1 2" key="1">
    <citation type="submission" date="2017-02" db="EMBL/GenBank/DDBJ databases">
        <authorList>
            <person name="Peterson S.W."/>
        </authorList>
    </citation>
    <scope>NUCLEOTIDE SEQUENCE [LARGE SCALE GENOMIC DNA]</scope>
    <source>
        <strain evidence="1 2">DSM 45154</strain>
    </source>
</reference>
<dbReference type="InterPro" id="IPR036663">
    <property type="entry name" value="Fumarylacetoacetase_C_sf"/>
</dbReference>
<accession>A0A1T4M5J4</accession>
<protein>
    <recommendedName>
        <fullName evidence="3">2-keto-4-pentenoate hydratase</fullName>
    </recommendedName>
</protein>
<name>A0A1T4M5J4_9ACTN</name>
<proteinExistence type="predicted"/>
<dbReference type="EMBL" id="FUWS01000002">
    <property type="protein sequence ID" value="SJZ62181.1"/>
    <property type="molecule type" value="Genomic_DNA"/>
</dbReference>
<dbReference type="SUPFAM" id="SSF56529">
    <property type="entry name" value="FAH"/>
    <property type="match status" value="1"/>
</dbReference>
<gene>
    <name evidence="1" type="ORF">SAMN02745673_00956</name>
</gene>
<dbReference type="AlphaFoldDB" id="A0A1T4M5J4"/>
<evidence type="ECO:0000313" key="1">
    <source>
        <dbReference type="EMBL" id="SJZ62181.1"/>
    </source>
</evidence>
<dbReference type="STRING" id="1122192.SAMN02745673_00956"/>
<evidence type="ECO:0000313" key="2">
    <source>
        <dbReference type="Proteomes" id="UP000190637"/>
    </source>
</evidence>
<dbReference type="Proteomes" id="UP000190637">
    <property type="component" value="Unassembled WGS sequence"/>
</dbReference>
<dbReference type="GO" id="GO:0003824">
    <property type="term" value="F:catalytic activity"/>
    <property type="evidence" value="ECO:0007669"/>
    <property type="project" value="InterPro"/>
</dbReference>
<keyword evidence="2" id="KW-1185">Reference proteome</keyword>
<organism evidence="1 2">
    <name type="scientific">Marinactinospora thermotolerans DSM 45154</name>
    <dbReference type="NCBI Taxonomy" id="1122192"/>
    <lineage>
        <taxon>Bacteria</taxon>
        <taxon>Bacillati</taxon>
        <taxon>Actinomycetota</taxon>
        <taxon>Actinomycetes</taxon>
        <taxon>Streptosporangiales</taxon>
        <taxon>Nocardiopsidaceae</taxon>
        <taxon>Marinactinospora</taxon>
    </lineage>
</organism>